<dbReference type="PANTHER" id="PTHR43146">
    <property type="entry name" value="CANCER-RELATED NUCLEOSIDE-TRIPHOSPHATASE"/>
    <property type="match status" value="1"/>
</dbReference>
<dbReference type="GO" id="GO:0017111">
    <property type="term" value="F:ribonucleoside triphosphate phosphatase activity"/>
    <property type="evidence" value="ECO:0007669"/>
    <property type="project" value="InterPro"/>
</dbReference>
<evidence type="ECO:0000313" key="4">
    <source>
        <dbReference type="EMBL" id="QSG06774.1"/>
    </source>
</evidence>
<evidence type="ECO:0000256" key="2">
    <source>
        <dbReference type="ARBA" id="ARBA00022801"/>
    </source>
</evidence>
<name>A0A897N280_9EURY</name>
<evidence type="ECO:0000256" key="3">
    <source>
        <dbReference type="ARBA" id="ARBA00022840"/>
    </source>
</evidence>
<keyword evidence="1" id="KW-0547">Nucleotide-binding</keyword>
<dbReference type="SUPFAM" id="SSF52540">
    <property type="entry name" value="P-loop containing nucleoside triphosphate hydrolases"/>
    <property type="match status" value="1"/>
</dbReference>
<accession>A0A897N280</accession>
<sequence>MHVLLTGDRNAGKTTVVETTVSRLRQRGVTPVGFYTAGGPERLELVAAETGERVPFGTQADDADGIEVGRYTIDPAAIERGLALARRDGDVLVADEIGRLERRGGGFAPLLDDLRPDRFRGVLVSVRKGLTGFVADAFPDEQSPEIIEVTPSNRSALPDRVVEQLLGP</sequence>
<organism evidence="4 5">
    <name type="scientific">Halapricum desulfuricans</name>
    <dbReference type="NCBI Taxonomy" id="2841257"/>
    <lineage>
        <taxon>Archaea</taxon>
        <taxon>Methanobacteriati</taxon>
        <taxon>Methanobacteriota</taxon>
        <taxon>Stenosarchaea group</taxon>
        <taxon>Halobacteria</taxon>
        <taxon>Halobacteriales</taxon>
        <taxon>Haloarculaceae</taxon>
        <taxon>Halapricum</taxon>
    </lineage>
</organism>
<dbReference type="RefSeq" id="WP_229113264.1">
    <property type="nucleotide sequence ID" value="NZ_CP064787.1"/>
</dbReference>
<dbReference type="InterPro" id="IPR027417">
    <property type="entry name" value="P-loop_NTPase"/>
</dbReference>
<keyword evidence="2" id="KW-0378">Hydrolase</keyword>
<dbReference type="Proteomes" id="UP000663525">
    <property type="component" value="Chromosome"/>
</dbReference>
<evidence type="ECO:0000256" key="1">
    <source>
        <dbReference type="ARBA" id="ARBA00022741"/>
    </source>
</evidence>
<keyword evidence="3" id="KW-0067">ATP-binding</keyword>
<dbReference type="Pfam" id="PF03266">
    <property type="entry name" value="NTPase_1"/>
    <property type="match status" value="1"/>
</dbReference>
<evidence type="ECO:0000313" key="5">
    <source>
        <dbReference type="Proteomes" id="UP000663525"/>
    </source>
</evidence>
<dbReference type="PANTHER" id="PTHR43146:SF1">
    <property type="entry name" value="CANCER-RELATED NUCLEOSIDE-TRIPHOSPHATASE"/>
    <property type="match status" value="1"/>
</dbReference>
<dbReference type="GO" id="GO:0005524">
    <property type="term" value="F:ATP binding"/>
    <property type="evidence" value="ECO:0007669"/>
    <property type="project" value="UniProtKB-KW"/>
</dbReference>
<reference evidence="4" key="1">
    <citation type="submission" date="2020-11" db="EMBL/GenBank/DDBJ databases">
        <title>Carbohydrate-dependent, anaerobic sulfur respiration: A novel catabolism in halophilic archaea.</title>
        <authorList>
            <person name="Sorokin D.Y."/>
            <person name="Messina E."/>
            <person name="Smedile F."/>
            <person name="La Cono V."/>
            <person name="Hallsworth J.E."/>
            <person name="Yakimov M.M."/>
        </authorList>
    </citation>
    <scope>NUCLEOTIDE SEQUENCE</scope>
    <source>
        <strain evidence="4">HSR12-1</strain>
    </source>
</reference>
<protein>
    <submittedName>
        <fullName evidence="4">Nucleoside-triphosphatase THEP1</fullName>
    </submittedName>
</protein>
<proteinExistence type="predicted"/>
<dbReference type="InterPro" id="IPR004948">
    <property type="entry name" value="Nuc-triphosphatase_THEP1"/>
</dbReference>
<dbReference type="Gene3D" id="3.40.50.300">
    <property type="entry name" value="P-loop containing nucleotide triphosphate hydrolases"/>
    <property type="match status" value="1"/>
</dbReference>
<dbReference type="AlphaFoldDB" id="A0A897N280"/>
<dbReference type="GeneID" id="68856004"/>
<dbReference type="EMBL" id="CP064787">
    <property type="protein sequence ID" value="QSG06774.1"/>
    <property type="molecule type" value="Genomic_DNA"/>
</dbReference>
<gene>
    <name evidence="4" type="primary">thep1</name>
    <name evidence="4" type="ORF">HSR121_2453</name>
</gene>